<protein>
    <submittedName>
        <fullName evidence="2">Sisterless A</fullName>
    </submittedName>
</protein>
<reference evidence="2" key="1">
    <citation type="journal article" date="2005" name="Genetics">
        <title>Patterns of selection on synonymous and nonsynonymous variants in Drosophila miranda.</title>
        <authorList>
            <person name="Bartolome C."/>
            <person name="Maside X."/>
            <person name="Yi S."/>
            <person name="Grant A.L."/>
            <person name="Charlesworth B."/>
        </authorList>
    </citation>
    <scope>NUCLEOTIDE SEQUENCE</scope>
</reference>
<feature type="region of interest" description="Disordered" evidence="1">
    <location>
        <begin position="82"/>
        <end position="134"/>
    </location>
</feature>
<feature type="compositionally biased region" description="Basic and acidic residues" evidence="1">
    <location>
        <begin position="121"/>
        <end position="134"/>
    </location>
</feature>
<accession>Q56RE7</accession>
<reference evidence="2" key="2">
    <citation type="journal article" date="2006" name="Genetics">
        <title>Rates and patterns of chromosomal evolution in Drosophila pseudoobscura and D. miranda.</title>
        <authorList>
            <person name="Bartolome C."/>
            <person name="Charlesworth B."/>
        </authorList>
    </citation>
    <scope>NUCLEOTIDE SEQUENCE</scope>
</reference>
<sequence>MEQSHLYLHKFYAQISPGPHMALGTTPPGLHPQSRAATQQPEHIDQLVALELQHLKTHYADEEQRYVDQMLLANPIVVERRAQPRPETATSPTEASIQPVPAPVPVPTPSPRGAPVGGGGSRHDTQRQRAESCRKSRYNNKIKKAKLRFRHKFVSSQLTESVGVLDHMREVIAQAEAELLARGFNLGALERMRRNFGVDRCMTTTMDQ</sequence>
<evidence type="ECO:0000256" key="1">
    <source>
        <dbReference type="SAM" id="MobiDB-lite"/>
    </source>
</evidence>
<proteinExistence type="predicted"/>
<dbReference type="EMBL" id="AY754560">
    <property type="protein sequence ID" value="AAX13135.1"/>
    <property type="molecule type" value="Genomic_DNA"/>
</dbReference>
<evidence type="ECO:0000313" key="2">
    <source>
        <dbReference type="EMBL" id="AAX13135.1"/>
    </source>
</evidence>
<organism evidence="2">
    <name type="scientific">Drosophila affinis</name>
    <name type="common">Fruit fly</name>
    <dbReference type="NCBI Taxonomy" id="7246"/>
    <lineage>
        <taxon>Eukaryota</taxon>
        <taxon>Metazoa</taxon>
        <taxon>Ecdysozoa</taxon>
        <taxon>Arthropoda</taxon>
        <taxon>Hexapoda</taxon>
        <taxon>Insecta</taxon>
        <taxon>Pterygota</taxon>
        <taxon>Neoptera</taxon>
        <taxon>Endopterygota</taxon>
        <taxon>Diptera</taxon>
        <taxon>Brachycera</taxon>
        <taxon>Muscomorpha</taxon>
        <taxon>Ephydroidea</taxon>
        <taxon>Drosophilidae</taxon>
        <taxon>Drosophila</taxon>
        <taxon>Sophophora</taxon>
    </lineage>
</organism>
<dbReference type="AlphaFoldDB" id="Q56RE7"/>
<feature type="compositionally biased region" description="Pro residues" evidence="1">
    <location>
        <begin position="100"/>
        <end position="112"/>
    </location>
</feature>
<name>Q56RE7_DROAI</name>